<dbReference type="EMBL" id="BARU01001551">
    <property type="protein sequence ID" value="GAH18909.1"/>
    <property type="molecule type" value="Genomic_DNA"/>
</dbReference>
<feature type="domain" description="Macro" evidence="1">
    <location>
        <begin position="2"/>
        <end position="186"/>
    </location>
</feature>
<sequence>MANQATEVTINQVKLHIIQGDITQQDTDAIVNAANPSLMGGGGVDGAIHRAGGPAILDECRQIVARQGRLPTGKAVMTTGGNLTAKYVIHTVGPIWHGGNKGEPELLASAYQESLKLAAENNLNSISFPSISTGAYGYPVNQASKLAINAVITFLSHSTTSLREVVFVLFDSQTFGAYSSALRDIGGKRGLRLS</sequence>
<dbReference type="SMART" id="SM00506">
    <property type="entry name" value="A1pp"/>
    <property type="match status" value="1"/>
</dbReference>
<dbReference type="Pfam" id="PF01661">
    <property type="entry name" value="Macro"/>
    <property type="match status" value="1"/>
</dbReference>
<accession>X1EP67</accession>
<dbReference type="InterPro" id="IPR043472">
    <property type="entry name" value="Macro_dom-like"/>
</dbReference>
<name>X1EP67_9ZZZZ</name>
<dbReference type="NCBIfam" id="NF001664">
    <property type="entry name" value="PRK00431.1-6"/>
    <property type="match status" value="1"/>
</dbReference>
<protein>
    <recommendedName>
        <fullName evidence="1">Macro domain-containing protein</fullName>
    </recommendedName>
</protein>
<dbReference type="PROSITE" id="PS51154">
    <property type="entry name" value="MACRO"/>
    <property type="match status" value="1"/>
</dbReference>
<dbReference type="AlphaFoldDB" id="X1EP67"/>
<evidence type="ECO:0000259" key="1">
    <source>
        <dbReference type="PROSITE" id="PS51154"/>
    </source>
</evidence>
<comment type="caution">
    <text evidence="2">The sequence shown here is derived from an EMBL/GenBank/DDBJ whole genome shotgun (WGS) entry which is preliminary data.</text>
</comment>
<organism evidence="2">
    <name type="scientific">marine sediment metagenome</name>
    <dbReference type="NCBI Taxonomy" id="412755"/>
    <lineage>
        <taxon>unclassified sequences</taxon>
        <taxon>metagenomes</taxon>
        <taxon>ecological metagenomes</taxon>
    </lineage>
</organism>
<dbReference type="PANTHER" id="PTHR11106:SF27">
    <property type="entry name" value="MACRO DOMAIN-CONTAINING PROTEIN"/>
    <property type="match status" value="1"/>
</dbReference>
<proteinExistence type="predicted"/>
<dbReference type="CDD" id="cd02908">
    <property type="entry name" value="Macro_OAADPr_deacetylase"/>
    <property type="match status" value="1"/>
</dbReference>
<dbReference type="PANTHER" id="PTHR11106">
    <property type="entry name" value="GANGLIOSIDE INDUCED DIFFERENTIATION ASSOCIATED PROTEIN 2-RELATED"/>
    <property type="match status" value="1"/>
</dbReference>
<reference evidence="2" key="1">
    <citation type="journal article" date="2014" name="Front. Microbiol.">
        <title>High frequency of phylogenetically diverse reductive dehalogenase-homologous genes in deep subseafloor sedimentary metagenomes.</title>
        <authorList>
            <person name="Kawai M."/>
            <person name="Futagami T."/>
            <person name="Toyoda A."/>
            <person name="Takaki Y."/>
            <person name="Nishi S."/>
            <person name="Hori S."/>
            <person name="Arai W."/>
            <person name="Tsubouchi T."/>
            <person name="Morono Y."/>
            <person name="Uchiyama I."/>
            <person name="Ito T."/>
            <person name="Fujiyama A."/>
            <person name="Inagaki F."/>
            <person name="Takami H."/>
        </authorList>
    </citation>
    <scope>NUCLEOTIDE SEQUENCE</scope>
    <source>
        <strain evidence="2">Expedition CK06-06</strain>
    </source>
</reference>
<gene>
    <name evidence="2" type="ORF">S03H2_04019</name>
</gene>
<evidence type="ECO:0000313" key="2">
    <source>
        <dbReference type="EMBL" id="GAH18909.1"/>
    </source>
</evidence>
<dbReference type="SUPFAM" id="SSF52949">
    <property type="entry name" value="Macro domain-like"/>
    <property type="match status" value="1"/>
</dbReference>
<dbReference type="Gene3D" id="3.40.220.10">
    <property type="entry name" value="Leucine Aminopeptidase, subunit E, domain 1"/>
    <property type="match status" value="1"/>
</dbReference>
<dbReference type="InterPro" id="IPR002589">
    <property type="entry name" value="Macro_dom"/>
</dbReference>